<dbReference type="PANTHER" id="PTHR36766">
    <property type="entry name" value="PLANT BROAD-SPECTRUM MILDEW RESISTANCE PROTEIN RPW8"/>
    <property type="match status" value="1"/>
</dbReference>
<comment type="caution">
    <text evidence="9">The sequence shown here is derived from an EMBL/GenBank/DDBJ whole genome shotgun (WGS) entry which is preliminary data.</text>
</comment>
<feature type="domain" description="R13L1/DRL21-like LRR repeat region" evidence="8">
    <location>
        <begin position="173"/>
        <end position="235"/>
    </location>
</feature>
<gene>
    <name evidence="9" type="ORF">BUALT_Bualt15G0058700</name>
</gene>
<dbReference type="GO" id="GO:0005524">
    <property type="term" value="F:ATP binding"/>
    <property type="evidence" value="ECO:0007669"/>
    <property type="project" value="UniProtKB-KW"/>
</dbReference>
<evidence type="ECO:0000313" key="9">
    <source>
        <dbReference type="EMBL" id="KAG8368565.1"/>
    </source>
</evidence>
<evidence type="ECO:0000313" key="10">
    <source>
        <dbReference type="Proteomes" id="UP000826271"/>
    </source>
</evidence>
<evidence type="ECO:0000256" key="5">
    <source>
        <dbReference type="ARBA" id="ARBA00022821"/>
    </source>
</evidence>
<organism evidence="9 10">
    <name type="scientific">Buddleja alternifolia</name>
    <dbReference type="NCBI Taxonomy" id="168488"/>
    <lineage>
        <taxon>Eukaryota</taxon>
        <taxon>Viridiplantae</taxon>
        <taxon>Streptophyta</taxon>
        <taxon>Embryophyta</taxon>
        <taxon>Tracheophyta</taxon>
        <taxon>Spermatophyta</taxon>
        <taxon>Magnoliopsida</taxon>
        <taxon>eudicotyledons</taxon>
        <taxon>Gunneridae</taxon>
        <taxon>Pentapetalae</taxon>
        <taxon>asterids</taxon>
        <taxon>lamiids</taxon>
        <taxon>Lamiales</taxon>
        <taxon>Scrophulariaceae</taxon>
        <taxon>Buddlejeae</taxon>
        <taxon>Buddleja</taxon>
    </lineage>
</organism>
<keyword evidence="2" id="KW-0433">Leucine-rich repeat</keyword>
<dbReference type="GO" id="GO:0006952">
    <property type="term" value="P:defense response"/>
    <property type="evidence" value="ECO:0007669"/>
    <property type="project" value="UniProtKB-KW"/>
</dbReference>
<dbReference type="Gene3D" id="3.80.10.10">
    <property type="entry name" value="Ribonuclease Inhibitor"/>
    <property type="match status" value="3"/>
</dbReference>
<dbReference type="Pfam" id="PF25019">
    <property type="entry name" value="LRR_R13L1-DRL21"/>
    <property type="match status" value="1"/>
</dbReference>
<keyword evidence="3" id="KW-0677">Repeat</keyword>
<dbReference type="PANTHER" id="PTHR36766:SF70">
    <property type="entry name" value="DISEASE RESISTANCE PROTEIN RGA4"/>
    <property type="match status" value="1"/>
</dbReference>
<keyword evidence="6" id="KW-0067">ATP-binding</keyword>
<keyword evidence="10" id="KW-1185">Reference proteome</keyword>
<keyword evidence="5" id="KW-0611">Plant defense</keyword>
<name>A0AAV6WNL3_9LAMI</name>
<evidence type="ECO:0000256" key="2">
    <source>
        <dbReference type="ARBA" id="ARBA00022614"/>
    </source>
</evidence>
<protein>
    <submittedName>
        <fullName evidence="9">Uncharacterized protein</fullName>
    </submittedName>
</protein>
<dbReference type="EMBL" id="WHWC01000015">
    <property type="protein sequence ID" value="KAG8368565.1"/>
    <property type="molecule type" value="Genomic_DNA"/>
</dbReference>
<evidence type="ECO:0000259" key="8">
    <source>
        <dbReference type="Pfam" id="PF25019"/>
    </source>
</evidence>
<evidence type="ECO:0000259" key="7">
    <source>
        <dbReference type="Pfam" id="PF23559"/>
    </source>
</evidence>
<evidence type="ECO:0000256" key="3">
    <source>
        <dbReference type="ARBA" id="ARBA00022737"/>
    </source>
</evidence>
<feature type="domain" description="Disease resistance protein winged helix" evidence="7">
    <location>
        <begin position="45"/>
        <end position="100"/>
    </location>
</feature>
<dbReference type="InterPro" id="IPR032675">
    <property type="entry name" value="LRR_dom_sf"/>
</dbReference>
<dbReference type="AlphaFoldDB" id="A0AAV6WNL3"/>
<accession>A0AAV6WNL3</accession>
<evidence type="ECO:0000256" key="6">
    <source>
        <dbReference type="ARBA" id="ARBA00022840"/>
    </source>
</evidence>
<dbReference type="InterPro" id="IPR036388">
    <property type="entry name" value="WH-like_DNA-bd_sf"/>
</dbReference>
<evidence type="ECO:0000256" key="1">
    <source>
        <dbReference type="ARBA" id="ARBA00008894"/>
    </source>
</evidence>
<dbReference type="SUPFAM" id="SSF52058">
    <property type="entry name" value="L domain-like"/>
    <property type="match status" value="1"/>
</dbReference>
<evidence type="ECO:0000256" key="4">
    <source>
        <dbReference type="ARBA" id="ARBA00022741"/>
    </source>
</evidence>
<dbReference type="FunFam" id="1.10.10.10:FF:000322">
    <property type="entry name" value="Probable disease resistance protein At1g63360"/>
    <property type="match status" value="1"/>
</dbReference>
<dbReference type="InterPro" id="IPR056789">
    <property type="entry name" value="LRR_R13L1-DRL21"/>
</dbReference>
<proteinExistence type="inferred from homology"/>
<dbReference type="InterPro" id="IPR058922">
    <property type="entry name" value="WHD_DRP"/>
</dbReference>
<comment type="similarity">
    <text evidence="1">Belongs to the disease resistance NB-LRR family.</text>
</comment>
<keyword evidence="4" id="KW-0547">Nucleotide-binding</keyword>
<sequence>MDWLNVQYSEIWDLGVYRKRILPALILSYLHLPPHLKHCYAFCSIFPKDYEIPKDELTLMWMAQGFILSDGGNKPMEDIGEEYFNELLWMSMLEECEKKGFARRNFVQVRHASVACDYSSSSLIPEALEHAKHLRTLLIFSEGGLSTVPSHIFSNFIYLRMLKMSGCLKVAIILSSLHPHKNLKKLFIVGYPGLKFSEWALPNLIELVLMMNCGACLQLPILGHLPLLSSLRMEGLNSIICIGQEIYREQVEVSFPSLQELVMRDFPVLLEWASRDGKESFPKLKKLSLVDCPNLISIPFLPSVQHIELRRCSSIAFKNNHLLKSVRISSCPNLRSLTSEFGGLKSLIFLSIRWCEDLHMLSEEFENLTALELLEICVCHSVKTLHFMESLRSLQDLSIENCSSLDFISFGFQPLTAFKHLTIMYCPNLAALPNSLEDLSALVSLSVISCPLLEFLPEGSSM</sequence>
<dbReference type="Proteomes" id="UP000826271">
    <property type="component" value="Unassembled WGS sequence"/>
</dbReference>
<dbReference type="Pfam" id="PF23559">
    <property type="entry name" value="WHD_DRP"/>
    <property type="match status" value="1"/>
</dbReference>
<dbReference type="Gene3D" id="1.10.10.10">
    <property type="entry name" value="Winged helix-like DNA-binding domain superfamily/Winged helix DNA-binding domain"/>
    <property type="match status" value="1"/>
</dbReference>
<reference evidence="9" key="1">
    <citation type="submission" date="2019-10" db="EMBL/GenBank/DDBJ databases">
        <authorList>
            <person name="Zhang R."/>
            <person name="Pan Y."/>
            <person name="Wang J."/>
            <person name="Ma R."/>
            <person name="Yu S."/>
        </authorList>
    </citation>
    <scope>NUCLEOTIDE SEQUENCE</scope>
    <source>
        <strain evidence="9">LA-IB0</strain>
        <tissue evidence="9">Leaf</tissue>
    </source>
</reference>